<feature type="compositionally biased region" description="Low complexity" evidence="3">
    <location>
        <begin position="42"/>
        <end position="88"/>
    </location>
</feature>
<sequence length="511" mass="52063">MTPAYDGPASGDPASGSRADGGRADGGRADGGRASDGRAADGRASAAAPGAAGKPGAPAGAAGRSGNPTGAAGRSGSPAGAAGTPEGPGSAGVAGPSFHEMWRDLAPIGRHSGTGGYRRFAWTGADADCRAWFEAQARARGLAYEQDRNGNQWAWLGAASAADVAPGEAVVTGSHLDSVPDGGAFDGPLGVVSSFAALDELRRRGAEPAKPLAIVNFGDEEGARFGLACVGSRLSAGQLTVEAAHQLRDGDGMTLPQAMERAGHDPDAIGPDPDRLARIGAFVELHVEQGRALDLTGDPVGIASAIWPHGRWRFDFHGEANHAGTTRLADRRDPMLTYAATVLAARENAELAGALATFGKISVEPNGVNAIPSLVRGWLDSRAADQETLDTVVAAVERAAAERGARDGVDVRVTRESFTPVIEFGHALRDELAKILTHAADRRPGGAREVPVLGTGAGHDAGILSATVPTAMLFVRNPTGVSHSPAERAAEDDCIAGVTALADVLEGLACR</sequence>
<dbReference type="Gene3D" id="3.40.630.10">
    <property type="entry name" value="Zn peptidases"/>
    <property type="match status" value="1"/>
</dbReference>
<protein>
    <submittedName>
        <fullName evidence="4">Zn-dependent hydrolase</fullName>
    </submittedName>
</protein>
<keyword evidence="5" id="KW-1185">Reference proteome</keyword>
<evidence type="ECO:0000256" key="1">
    <source>
        <dbReference type="ARBA" id="ARBA00006153"/>
    </source>
</evidence>
<evidence type="ECO:0000313" key="5">
    <source>
        <dbReference type="Proteomes" id="UP000286746"/>
    </source>
</evidence>
<name>A0A401W7L9_STREY</name>
<proteinExistence type="inferred from homology"/>
<comment type="caution">
    <text evidence="4">The sequence shown here is derived from an EMBL/GenBank/DDBJ whole genome shotgun (WGS) entry which is preliminary data.</text>
</comment>
<dbReference type="AlphaFoldDB" id="A0A401W7L9"/>
<accession>A0A401W7L9</accession>
<dbReference type="SUPFAM" id="SSF53187">
    <property type="entry name" value="Zn-dependent exopeptidases"/>
    <property type="match status" value="1"/>
</dbReference>
<evidence type="ECO:0000313" key="4">
    <source>
        <dbReference type="EMBL" id="GCD45338.1"/>
    </source>
</evidence>
<gene>
    <name evidence="4" type="ORF">GKJPGBOP_05062</name>
</gene>
<dbReference type="Pfam" id="PF01546">
    <property type="entry name" value="Peptidase_M20"/>
    <property type="match status" value="1"/>
</dbReference>
<dbReference type="SUPFAM" id="SSF55031">
    <property type="entry name" value="Bacterial exopeptidase dimerisation domain"/>
    <property type="match status" value="1"/>
</dbReference>
<dbReference type="InterPro" id="IPR036264">
    <property type="entry name" value="Bact_exopeptidase_dim_dom"/>
</dbReference>
<dbReference type="Gene3D" id="3.30.70.360">
    <property type="match status" value="1"/>
</dbReference>
<dbReference type="InterPro" id="IPR010158">
    <property type="entry name" value="Amidase_Cbmase"/>
</dbReference>
<dbReference type="PANTHER" id="PTHR32494">
    <property type="entry name" value="ALLANTOATE DEIMINASE-RELATED"/>
    <property type="match status" value="1"/>
</dbReference>
<dbReference type="NCBIfam" id="NF006770">
    <property type="entry name" value="PRK09290.1-4"/>
    <property type="match status" value="1"/>
</dbReference>
<feature type="compositionally biased region" description="Basic and acidic residues" evidence="3">
    <location>
        <begin position="20"/>
        <end position="41"/>
    </location>
</feature>
<keyword evidence="2 4" id="KW-0378">Hydrolase</keyword>
<comment type="similarity">
    <text evidence="1">Belongs to the peptidase M20 family.</text>
</comment>
<dbReference type="CDD" id="cd03884">
    <property type="entry name" value="M20_bAS"/>
    <property type="match status" value="1"/>
</dbReference>
<dbReference type="GO" id="GO:0016813">
    <property type="term" value="F:hydrolase activity, acting on carbon-nitrogen (but not peptide) bonds, in linear amidines"/>
    <property type="evidence" value="ECO:0007669"/>
    <property type="project" value="InterPro"/>
</dbReference>
<reference evidence="4 5" key="1">
    <citation type="submission" date="2018-11" db="EMBL/GenBank/DDBJ databases">
        <title>Whole genome sequence of Streptomyces paromomycinus NBRC 15454(T).</title>
        <authorList>
            <person name="Komaki H."/>
            <person name="Tamura T."/>
        </authorList>
    </citation>
    <scope>NUCLEOTIDE SEQUENCE [LARGE SCALE GENOMIC DNA]</scope>
    <source>
        <strain evidence="4 5">NBRC 15454</strain>
    </source>
</reference>
<dbReference type="PANTHER" id="PTHR32494:SF5">
    <property type="entry name" value="ALLANTOATE AMIDOHYDROLASE"/>
    <property type="match status" value="1"/>
</dbReference>
<evidence type="ECO:0000256" key="3">
    <source>
        <dbReference type="SAM" id="MobiDB-lite"/>
    </source>
</evidence>
<dbReference type="InterPro" id="IPR002933">
    <property type="entry name" value="Peptidase_M20"/>
</dbReference>
<organism evidence="4 5">
    <name type="scientific">Streptomyces paromomycinus</name>
    <name type="common">Streptomyces rimosus subsp. paromomycinus</name>
    <dbReference type="NCBI Taxonomy" id="92743"/>
    <lineage>
        <taxon>Bacteria</taxon>
        <taxon>Bacillati</taxon>
        <taxon>Actinomycetota</taxon>
        <taxon>Actinomycetes</taxon>
        <taxon>Kitasatosporales</taxon>
        <taxon>Streptomycetaceae</taxon>
        <taxon>Streptomyces</taxon>
    </lineage>
</organism>
<dbReference type="Proteomes" id="UP000286746">
    <property type="component" value="Unassembled WGS sequence"/>
</dbReference>
<dbReference type="EMBL" id="BHZD01000001">
    <property type="protein sequence ID" value="GCD45338.1"/>
    <property type="molecule type" value="Genomic_DNA"/>
</dbReference>
<evidence type="ECO:0000256" key="2">
    <source>
        <dbReference type="ARBA" id="ARBA00022801"/>
    </source>
</evidence>
<dbReference type="NCBIfam" id="TIGR01879">
    <property type="entry name" value="hydantase"/>
    <property type="match status" value="1"/>
</dbReference>
<feature type="region of interest" description="Disordered" evidence="3">
    <location>
        <begin position="1"/>
        <end position="96"/>
    </location>
</feature>